<dbReference type="Proteomes" id="UP001153148">
    <property type="component" value="Unassembled WGS sequence"/>
</dbReference>
<dbReference type="SUPFAM" id="SSF53756">
    <property type="entry name" value="UDP-Glycosyltransferase/glycogen phosphorylase"/>
    <property type="match status" value="1"/>
</dbReference>
<gene>
    <name evidence="1" type="ORF">TPAB3V08_LOCUS8385</name>
</gene>
<comment type="caution">
    <text evidence="1">The sequence shown here is derived from an EMBL/GenBank/DDBJ whole genome shotgun (WGS) entry which is preliminary data.</text>
</comment>
<dbReference type="Pfam" id="PF00982">
    <property type="entry name" value="Glyco_transf_20"/>
    <property type="match status" value="1"/>
</dbReference>
<keyword evidence="2" id="KW-1185">Reference proteome</keyword>
<dbReference type="InterPro" id="IPR001830">
    <property type="entry name" value="Glyco_trans_20"/>
</dbReference>
<evidence type="ECO:0000313" key="1">
    <source>
        <dbReference type="EMBL" id="CAG2061431.1"/>
    </source>
</evidence>
<dbReference type="PANTHER" id="PTHR10788">
    <property type="entry name" value="TREHALOSE-6-PHOSPHATE SYNTHASE"/>
    <property type="match status" value="1"/>
</dbReference>
<accession>A0ABN7P4T7</accession>
<organism evidence="1 2">
    <name type="scientific">Timema podura</name>
    <name type="common">Walking stick</name>
    <dbReference type="NCBI Taxonomy" id="61482"/>
    <lineage>
        <taxon>Eukaryota</taxon>
        <taxon>Metazoa</taxon>
        <taxon>Ecdysozoa</taxon>
        <taxon>Arthropoda</taxon>
        <taxon>Hexapoda</taxon>
        <taxon>Insecta</taxon>
        <taxon>Pterygota</taxon>
        <taxon>Neoptera</taxon>
        <taxon>Polyneoptera</taxon>
        <taxon>Phasmatodea</taxon>
        <taxon>Timematodea</taxon>
        <taxon>Timematoidea</taxon>
        <taxon>Timematidae</taxon>
        <taxon>Timema</taxon>
    </lineage>
</organism>
<reference evidence="1" key="1">
    <citation type="submission" date="2021-03" db="EMBL/GenBank/DDBJ databases">
        <authorList>
            <person name="Tran Van P."/>
        </authorList>
    </citation>
    <scope>NUCLEOTIDE SEQUENCE</scope>
</reference>
<protein>
    <submittedName>
        <fullName evidence="1">Uncharacterized protein</fullName>
    </submittedName>
</protein>
<dbReference type="PANTHER" id="PTHR10788:SF106">
    <property type="entry name" value="BCDNA.GH08860"/>
    <property type="match status" value="1"/>
</dbReference>
<proteinExistence type="predicted"/>
<name>A0ABN7P4T7_TIMPD</name>
<evidence type="ECO:0000313" key="2">
    <source>
        <dbReference type="Proteomes" id="UP001153148"/>
    </source>
</evidence>
<dbReference type="Gene3D" id="3.40.50.2000">
    <property type="entry name" value="Glycogen Phosphorylase B"/>
    <property type="match status" value="1"/>
</dbReference>
<sequence length="119" mass="13895">MPYEYVRVDVAYCDVNRQFALSTLQALRTVVKQLDAEVKMDTIPVVWIHDYQLFVAATTIRQVIEEEKLRAKLSFFLHIPFPSWDIMRLFPWDDEILQGMLGKYTGLSTLQVPSNITRT</sequence>
<dbReference type="EMBL" id="CAJPIN010015847">
    <property type="protein sequence ID" value="CAG2061431.1"/>
    <property type="molecule type" value="Genomic_DNA"/>
</dbReference>